<accession>D1CF02</accession>
<evidence type="ECO:0000313" key="2">
    <source>
        <dbReference type="EMBL" id="ACZ41508.1"/>
    </source>
</evidence>
<reference evidence="3" key="1">
    <citation type="journal article" date="2010" name="Stand. Genomic Sci.">
        <title>Complete genome sequence of 'Thermobaculum terrenum' type strain (YNP1).</title>
        <authorList>
            <person name="Kiss H."/>
            <person name="Cleland D."/>
            <person name="Lapidus A."/>
            <person name="Lucas S."/>
            <person name="Glavina Del Rio T."/>
            <person name="Nolan M."/>
            <person name="Tice H."/>
            <person name="Han C."/>
            <person name="Goodwin L."/>
            <person name="Pitluck S."/>
            <person name="Liolios K."/>
            <person name="Ivanova N."/>
            <person name="Mavromatis K."/>
            <person name="Ovchinnikova G."/>
            <person name="Pati A."/>
            <person name="Chen A."/>
            <person name="Palaniappan K."/>
            <person name="Land M."/>
            <person name="Hauser L."/>
            <person name="Chang Y."/>
            <person name="Jeffries C."/>
            <person name="Lu M."/>
            <person name="Brettin T."/>
            <person name="Detter J."/>
            <person name="Goker M."/>
            <person name="Tindall B."/>
            <person name="Beck B."/>
            <person name="McDermott T."/>
            <person name="Woyke T."/>
            <person name="Bristow J."/>
            <person name="Eisen J."/>
            <person name="Markowitz V."/>
            <person name="Hugenholtz P."/>
            <person name="Kyrpides N."/>
            <person name="Klenk H."/>
            <person name="Cheng J."/>
        </authorList>
    </citation>
    <scope>NUCLEOTIDE SEQUENCE [LARGE SCALE GENOMIC DNA]</scope>
    <source>
        <strain evidence="3">ATCC BAA-798 / YNP1</strain>
    </source>
</reference>
<feature type="region of interest" description="Disordered" evidence="1">
    <location>
        <begin position="1"/>
        <end position="20"/>
    </location>
</feature>
<dbReference type="STRING" id="525904.Tter_0590"/>
<protein>
    <submittedName>
        <fullName evidence="2">Uncharacterized protein</fullName>
    </submittedName>
</protein>
<dbReference type="RefSeq" id="WP_012874543.1">
    <property type="nucleotide sequence ID" value="NC_013525.1"/>
</dbReference>
<gene>
    <name evidence="2" type="ordered locus">Tter_0590</name>
</gene>
<evidence type="ECO:0000256" key="1">
    <source>
        <dbReference type="SAM" id="MobiDB-lite"/>
    </source>
</evidence>
<proteinExistence type="predicted"/>
<dbReference type="EMBL" id="CP001825">
    <property type="protein sequence ID" value="ACZ41508.1"/>
    <property type="molecule type" value="Genomic_DNA"/>
</dbReference>
<dbReference type="HOGENOM" id="CLU_2572775_0_0_0"/>
<dbReference type="KEGG" id="ttr:Tter_0590"/>
<dbReference type="Proteomes" id="UP000000323">
    <property type="component" value="Chromosome 1"/>
</dbReference>
<sequence>MYGGPAKPKTDEKTFDRDPVGDYKLTHRMAEISEKLMSTPDQVVDLDAPCPACGGPLAGKANPYSRTISIWCLNCTFRINR</sequence>
<dbReference type="AlphaFoldDB" id="D1CF02"/>
<keyword evidence="3" id="KW-1185">Reference proteome</keyword>
<feature type="compositionally biased region" description="Basic and acidic residues" evidence="1">
    <location>
        <begin position="8"/>
        <end position="20"/>
    </location>
</feature>
<organism evidence="2 3">
    <name type="scientific">Thermobaculum terrenum (strain ATCC BAA-798 / CCMEE 7001 / YNP1)</name>
    <dbReference type="NCBI Taxonomy" id="525904"/>
    <lineage>
        <taxon>Bacteria</taxon>
        <taxon>Bacillati</taxon>
        <taxon>Chloroflexota</taxon>
        <taxon>Chloroflexia</taxon>
        <taxon>Candidatus Thermobaculales</taxon>
        <taxon>Candidatus Thermobaculaceae</taxon>
        <taxon>Thermobaculum</taxon>
    </lineage>
</organism>
<name>D1CF02_THET1</name>
<evidence type="ECO:0000313" key="3">
    <source>
        <dbReference type="Proteomes" id="UP000000323"/>
    </source>
</evidence>